<feature type="non-terminal residue" evidence="1">
    <location>
        <position position="107"/>
    </location>
</feature>
<feature type="non-terminal residue" evidence="1">
    <location>
        <position position="1"/>
    </location>
</feature>
<gene>
    <name evidence="1" type="ORF">L9F63_013487</name>
</gene>
<keyword evidence="2" id="KW-1185">Reference proteome</keyword>
<dbReference type="EMBL" id="JASPKZ010002683">
    <property type="protein sequence ID" value="KAJ9595226.1"/>
    <property type="molecule type" value="Genomic_DNA"/>
</dbReference>
<name>A0AAD8EM59_DIPPU</name>
<accession>A0AAD8EM59</accession>
<comment type="caution">
    <text evidence="1">The sequence shown here is derived from an EMBL/GenBank/DDBJ whole genome shotgun (WGS) entry which is preliminary data.</text>
</comment>
<organism evidence="1 2">
    <name type="scientific">Diploptera punctata</name>
    <name type="common">Pacific beetle cockroach</name>
    <dbReference type="NCBI Taxonomy" id="6984"/>
    <lineage>
        <taxon>Eukaryota</taxon>
        <taxon>Metazoa</taxon>
        <taxon>Ecdysozoa</taxon>
        <taxon>Arthropoda</taxon>
        <taxon>Hexapoda</taxon>
        <taxon>Insecta</taxon>
        <taxon>Pterygota</taxon>
        <taxon>Neoptera</taxon>
        <taxon>Polyneoptera</taxon>
        <taxon>Dictyoptera</taxon>
        <taxon>Blattodea</taxon>
        <taxon>Blaberoidea</taxon>
        <taxon>Blaberidae</taxon>
        <taxon>Diplopterinae</taxon>
        <taxon>Diploptera</taxon>
    </lineage>
</organism>
<dbReference type="Proteomes" id="UP001233999">
    <property type="component" value="Unassembled WGS sequence"/>
</dbReference>
<evidence type="ECO:0000313" key="2">
    <source>
        <dbReference type="Proteomes" id="UP001233999"/>
    </source>
</evidence>
<dbReference type="AlphaFoldDB" id="A0AAD8EM59"/>
<proteinExistence type="predicted"/>
<evidence type="ECO:0000313" key="1">
    <source>
        <dbReference type="EMBL" id="KAJ9595226.1"/>
    </source>
</evidence>
<reference evidence="1" key="1">
    <citation type="journal article" date="2023" name="IScience">
        <title>Live-bearing cockroach genome reveals convergent evolutionary mechanisms linked to viviparity in insects and beyond.</title>
        <authorList>
            <person name="Fouks B."/>
            <person name="Harrison M.C."/>
            <person name="Mikhailova A.A."/>
            <person name="Marchal E."/>
            <person name="English S."/>
            <person name="Carruthers M."/>
            <person name="Jennings E.C."/>
            <person name="Chiamaka E.L."/>
            <person name="Frigard R.A."/>
            <person name="Pippel M."/>
            <person name="Attardo G.M."/>
            <person name="Benoit J.B."/>
            <person name="Bornberg-Bauer E."/>
            <person name="Tobe S.S."/>
        </authorList>
    </citation>
    <scope>NUCLEOTIDE SEQUENCE</scope>
    <source>
        <strain evidence="1">Stay&amp;Tobe</strain>
    </source>
</reference>
<protein>
    <submittedName>
        <fullName evidence="1">Uncharacterized protein</fullName>
    </submittedName>
</protein>
<reference evidence="1" key="2">
    <citation type="submission" date="2023-05" db="EMBL/GenBank/DDBJ databases">
        <authorList>
            <person name="Fouks B."/>
        </authorList>
    </citation>
    <scope>NUCLEOTIDE SEQUENCE</scope>
    <source>
        <strain evidence="1">Stay&amp;Tobe</strain>
        <tissue evidence="1">Testes</tissue>
    </source>
</reference>
<sequence length="107" mass="12638">GIYLYNVSISGLFNKYLTHRTLGTRRLFTFLNRFKKITVKYGAEIDIIHSFNSIPRNNYRKTEMHYYSPFSLLQFNNPIIPASAFRLYIRSTIATVNTVYNIYLNLN</sequence>